<protein>
    <submittedName>
        <fullName evidence="2">Glutaredoxin</fullName>
    </submittedName>
</protein>
<dbReference type="PROSITE" id="PS50404">
    <property type="entry name" value="GST_NTER"/>
    <property type="match status" value="1"/>
</dbReference>
<dbReference type="InterPro" id="IPR004045">
    <property type="entry name" value="Glutathione_S-Trfase_N"/>
</dbReference>
<sequence>MKLFVFDHCPYCIKAMMVAGLNKADVELVYLQNHDVQARIDKVGANMVPILQKPDGSYMAESLDIARYLDEQDGQPLLAESQHETRIAEWYDAARPFSSRLVYPRWLMIDLPEFQCQEAKDWFEGNKSAMLGHSFDEALAQTTQSLRGMEAVLDQLDWLTLPSERDNVLSYDDVNLFPTLRNLTVVKGLTFPARVRQYLDEVAALTGISLYDAVAV</sequence>
<dbReference type="SUPFAM" id="SSF47616">
    <property type="entry name" value="GST C-terminal domain-like"/>
    <property type="match status" value="1"/>
</dbReference>
<dbReference type="Pfam" id="PF04399">
    <property type="entry name" value="Glutaredoxin2_C"/>
    <property type="match status" value="1"/>
</dbReference>
<dbReference type="Gene3D" id="1.20.1050.10">
    <property type="match status" value="1"/>
</dbReference>
<evidence type="ECO:0000313" key="2">
    <source>
        <dbReference type="EMBL" id="KKD01488.1"/>
    </source>
</evidence>
<dbReference type="PROSITE" id="PS00195">
    <property type="entry name" value="GLUTAREDOXIN_1"/>
    <property type="match status" value="1"/>
</dbReference>
<proteinExistence type="predicted"/>
<dbReference type="NCBIfam" id="TIGR02182">
    <property type="entry name" value="GRXB"/>
    <property type="match status" value="1"/>
</dbReference>
<dbReference type="InterPro" id="IPR007494">
    <property type="entry name" value="Glutaredoxin2_C"/>
</dbReference>
<dbReference type="Proteomes" id="UP000033633">
    <property type="component" value="Unassembled WGS sequence"/>
</dbReference>
<dbReference type="SFLD" id="SFLDG01204">
    <property type="entry name" value="Grx2-like.1"/>
    <property type="match status" value="1"/>
</dbReference>
<dbReference type="InterPro" id="IPR036282">
    <property type="entry name" value="Glutathione-S-Trfase_C_sf"/>
</dbReference>
<evidence type="ECO:0000259" key="1">
    <source>
        <dbReference type="PROSITE" id="PS50404"/>
    </source>
</evidence>
<dbReference type="InterPro" id="IPR011901">
    <property type="entry name" value="Grx2"/>
</dbReference>
<dbReference type="EMBL" id="JWYV01000001">
    <property type="protein sequence ID" value="KKD01488.1"/>
    <property type="molecule type" value="Genomic_DNA"/>
</dbReference>
<name>A0A0F5VHE2_9GAMM</name>
<dbReference type="SFLD" id="SFLDG01183">
    <property type="entry name" value="Grx2-like"/>
    <property type="match status" value="1"/>
</dbReference>
<dbReference type="PATRIC" id="fig|265726.11.peg.278"/>
<comment type="caution">
    <text evidence="2">The sequence shown here is derived from an EMBL/GenBank/DDBJ whole genome shotgun (WGS) entry which is preliminary data.</text>
</comment>
<dbReference type="CDD" id="cd03037">
    <property type="entry name" value="GST_N_GRX2"/>
    <property type="match status" value="1"/>
</dbReference>
<accession>A0A0F5VHE2</accession>
<dbReference type="Pfam" id="PF13417">
    <property type="entry name" value="GST_N_3"/>
    <property type="match status" value="1"/>
</dbReference>
<feature type="domain" description="GST N-terminal" evidence="1">
    <location>
        <begin position="1"/>
        <end position="77"/>
    </location>
</feature>
<reference evidence="2 3" key="1">
    <citation type="submission" date="2014-12" db="EMBL/GenBank/DDBJ databases">
        <title>Mercury Reductase activity and rhizosphere competence traits in the genome of root associated Photobacterium halotolerans MELD1.</title>
        <authorList>
            <person name="Mathew D.C."/>
            <person name="Huang C.-C."/>
        </authorList>
    </citation>
    <scope>NUCLEOTIDE SEQUENCE [LARGE SCALE GENOMIC DNA]</scope>
    <source>
        <strain evidence="2 3">MELD1</strain>
    </source>
</reference>
<dbReference type="Gene3D" id="3.40.30.10">
    <property type="entry name" value="Glutaredoxin"/>
    <property type="match status" value="1"/>
</dbReference>
<evidence type="ECO:0000313" key="3">
    <source>
        <dbReference type="Proteomes" id="UP000033633"/>
    </source>
</evidence>
<keyword evidence="3" id="KW-1185">Reference proteome</keyword>
<dbReference type="InterPro" id="IPR011767">
    <property type="entry name" value="GLR_AS"/>
</dbReference>
<dbReference type="RefSeq" id="WP_046218815.1">
    <property type="nucleotide sequence ID" value="NZ_JWYV01000001.1"/>
</dbReference>
<dbReference type="InterPro" id="IPR040079">
    <property type="entry name" value="Glutathione_S-Trfase"/>
</dbReference>
<gene>
    <name evidence="2" type="ORF">KY46_01305</name>
</gene>
<dbReference type="CDD" id="cd03199">
    <property type="entry name" value="GST_C_GRX2"/>
    <property type="match status" value="1"/>
</dbReference>
<dbReference type="SUPFAM" id="SSF52833">
    <property type="entry name" value="Thioredoxin-like"/>
    <property type="match status" value="1"/>
</dbReference>
<dbReference type="NCBIfam" id="NF007702">
    <property type="entry name" value="PRK10387.1"/>
    <property type="match status" value="1"/>
</dbReference>
<dbReference type="InterPro" id="IPR036249">
    <property type="entry name" value="Thioredoxin-like_sf"/>
</dbReference>
<dbReference type="AlphaFoldDB" id="A0A0F5VHE2"/>
<dbReference type="OrthoDB" id="5291571at2"/>
<organism evidence="2 3">
    <name type="scientific">Photobacterium halotolerans</name>
    <dbReference type="NCBI Taxonomy" id="265726"/>
    <lineage>
        <taxon>Bacteria</taxon>
        <taxon>Pseudomonadati</taxon>
        <taxon>Pseudomonadota</taxon>
        <taxon>Gammaproteobacteria</taxon>
        <taxon>Vibrionales</taxon>
        <taxon>Vibrionaceae</taxon>
        <taxon>Photobacterium</taxon>
    </lineage>
</organism>
<dbReference type="GO" id="GO:0005829">
    <property type="term" value="C:cytosol"/>
    <property type="evidence" value="ECO:0007669"/>
    <property type="project" value="InterPro"/>
</dbReference>
<dbReference type="SFLD" id="SFLDS00019">
    <property type="entry name" value="Glutathione_Transferase_(cytos"/>
    <property type="match status" value="1"/>
</dbReference>